<evidence type="ECO:0000313" key="2">
    <source>
        <dbReference type="EMBL" id="ROT66831.1"/>
    </source>
</evidence>
<sequence>MISLIAHAGAVPFGYTSEMDDCEVQCFSYDDHNITDCETMSWVNTRASTTGLPPLPDLVTSNTPPASPLRRAHSYHFLFPEKPSAASRARRPPTPSAHAPRDTPPTPSRSTPTLSPSRVGGVGSPAREGERLTAGLKHIQEVRQKVRKDPRFLDRRQHDLPQLTWEVPRYRDVQAAQEGKERGERGDKGDGDEEGEERKRGDETEDGETAQQRAWRLVGRDLRKLGDQFALKHAQRVGAKPDNDGYMSFVVPLTFTRCLSASILCLCGGASSTNSADRVYNGVTLKPGWFAYPSLSTCLSLS</sequence>
<feature type="compositionally biased region" description="Basic and acidic residues" evidence="1">
    <location>
        <begin position="168"/>
        <end position="189"/>
    </location>
</feature>
<feature type="region of interest" description="Disordered" evidence="1">
    <location>
        <begin position="48"/>
        <end position="128"/>
    </location>
</feature>
<gene>
    <name evidence="2" type="ORF">C7M84_015118</name>
</gene>
<proteinExistence type="predicted"/>
<reference evidence="2 3" key="1">
    <citation type="submission" date="2018-04" db="EMBL/GenBank/DDBJ databases">
        <authorList>
            <person name="Zhang X."/>
            <person name="Yuan J."/>
            <person name="Li F."/>
            <person name="Xiang J."/>
        </authorList>
    </citation>
    <scope>NUCLEOTIDE SEQUENCE [LARGE SCALE GENOMIC DNA]</scope>
    <source>
        <tissue evidence="2">Muscle</tissue>
    </source>
</reference>
<dbReference type="Proteomes" id="UP000283509">
    <property type="component" value="Unassembled WGS sequence"/>
</dbReference>
<organism evidence="2 3">
    <name type="scientific">Penaeus vannamei</name>
    <name type="common">Whiteleg shrimp</name>
    <name type="synonym">Litopenaeus vannamei</name>
    <dbReference type="NCBI Taxonomy" id="6689"/>
    <lineage>
        <taxon>Eukaryota</taxon>
        <taxon>Metazoa</taxon>
        <taxon>Ecdysozoa</taxon>
        <taxon>Arthropoda</taxon>
        <taxon>Crustacea</taxon>
        <taxon>Multicrustacea</taxon>
        <taxon>Malacostraca</taxon>
        <taxon>Eumalacostraca</taxon>
        <taxon>Eucarida</taxon>
        <taxon>Decapoda</taxon>
        <taxon>Dendrobranchiata</taxon>
        <taxon>Penaeoidea</taxon>
        <taxon>Penaeidae</taxon>
        <taxon>Penaeus</taxon>
    </lineage>
</organism>
<keyword evidence="3" id="KW-1185">Reference proteome</keyword>
<accession>A0A423SRL1</accession>
<dbReference type="AlphaFoldDB" id="A0A423SRL1"/>
<dbReference type="EMBL" id="QCYY01002882">
    <property type="protein sequence ID" value="ROT66831.1"/>
    <property type="molecule type" value="Genomic_DNA"/>
</dbReference>
<evidence type="ECO:0000313" key="3">
    <source>
        <dbReference type="Proteomes" id="UP000283509"/>
    </source>
</evidence>
<reference evidence="2 3" key="2">
    <citation type="submission" date="2019-01" db="EMBL/GenBank/DDBJ databases">
        <title>The decoding of complex shrimp genome reveals the adaptation for benthos swimmer, frequently molting mechanism and breeding impact on genome.</title>
        <authorList>
            <person name="Sun Y."/>
            <person name="Gao Y."/>
            <person name="Yu Y."/>
        </authorList>
    </citation>
    <scope>NUCLEOTIDE SEQUENCE [LARGE SCALE GENOMIC DNA]</scope>
    <source>
        <tissue evidence="2">Muscle</tissue>
    </source>
</reference>
<name>A0A423SRL1_PENVA</name>
<feature type="compositionally biased region" description="Low complexity" evidence="1">
    <location>
        <begin position="108"/>
        <end position="118"/>
    </location>
</feature>
<comment type="caution">
    <text evidence="2">The sequence shown here is derived from an EMBL/GenBank/DDBJ whole genome shotgun (WGS) entry which is preliminary data.</text>
</comment>
<feature type="region of interest" description="Disordered" evidence="1">
    <location>
        <begin position="168"/>
        <end position="211"/>
    </location>
</feature>
<dbReference type="OrthoDB" id="6365758at2759"/>
<evidence type="ECO:0000256" key="1">
    <source>
        <dbReference type="SAM" id="MobiDB-lite"/>
    </source>
</evidence>
<protein>
    <submittedName>
        <fullName evidence="2">Uncharacterized protein</fullName>
    </submittedName>
</protein>